<comment type="caution">
    <text evidence="2">The sequence shown here is derived from an EMBL/GenBank/DDBJ whole genome shotgun (WGS) entry which is preliminary data.</text>
</comment>
<feature type="compositionally biased region" description="Basic residues" evidence="1">
    <location>
        <begin position="445"/>
        <end position="454"/>
    </location>
</feature>
<feature type="region of interest" description="Disordered" evidence="1">
    <location>
        <begin position="1"/>
        <end position="46"/>
    </location>
</feature>
<dbReference type="EMBL" id="AZHC01000004">
    <property type="protein sequence ID" value="OAA48586.1"/>
    <property type="molecule type" value="Genomic_DNA"/>
</dbReference>
<name>A0A167I264_METRR</name>
<organism evidence="2 3">
    <name type="scientific">Metarhizium rileyi (strain RCEF 4871)</name>
    <name type="common">Nomuraea rileyi</name>
    <dbReference type="NCBI Taxonomy" id="1649241"/>
    <lineage>
        <taxon>Eukaryota</taxon>
        <taxon>Fungi</taxon>
        <taxon>Dikarya</taxon>
        <taxon>Ascomycota</taxon>
        <taxon>Pezizomycotina</taxon>
        <taxon>Sordariomycetes</taxon>
        <taxon>Hypocreomycetidae</taxon>
        <taxon>Hypocreales</taxon>
        <taxon>Clavicipitaceae</taxon>
        <taxon>Metarhizium</taxon>
    </lineage>
</organism>
<feature type="region of interest" description="Disordered" evidence="1">
    <location>
        <begin position="110"/>
        <end position="251"/>
    </location>
</feature>
<feature type="region of interest" description="Disordered" evidence="1">
    <location>
        <begin position="440"/>
        <end position="532"/>
    </location>
</feature>
<reference evidence="2 3" key="1">
    <citation type="journal article" date="2016" name="Genome Biol. Evol.">
        <title>Divergent and convergent evolution of fungal pathogenicity.</title>
        <authorList>
            <person name="Shang Y."/>
            <person name="Xiao G."/>
            <person name="Zheng P."/>
            <person name="Cen K."/>
            <person name="Zhan S."/>
            <person name="Wang C."/>
        </authorList>
    </citation>
    <scope>NUCLEOTIDE SEQUENCE [LARGE SCALE GENOMIC DNA]</scope>
    <source>
        <strain evidence="2 3">RCEF 4871</strain>
    </source>
</reference>
<keyword evidence="3" id="KW-1185">Reference proteome</keyword>
<evidence type="ECO:0000256" key="1">
    <source>
        <dbReference type="SAM" id="MobiDB-lite"/>
    </source>
</evidence>
<evidence type="ECO:0000313" key="2">
    <source>
        <dbReference type="EMBL" id="OAA48586.1"/>
    </source>
</evidence>
<dbReference type="STRING" id="1081105.A0A167I264"/>
<feature type="compositionally biased region" description="Basic and acidic residues" evidence="1">
    <location>
        <begin position="461"/>
        <end position="499"/>
    </location>
</feature>
<feature type="region of interest" description="Disordered" evidence="1">
    <location>
        <begin position="324"/>
        <end position="389"/>
    </location>
</feature>
<protein>
    <submittedName>
        <fullName evidence="2">Uncharacterized protein</fullName>
    </submittedName>
</protein>
<accession>A0A167I264</accession>
<proteinExistence type="predicted"/>
<dbReference type="OrthoDB" id="4174342at2759"/>
<evidence type="ECO:0000313" key="3">
    <source>
        <dbReference type="Proteomes" id="UP000243498"/>
    </source>
</evidence>
<dbReference type="OMA" id="LEDIWIC"/>
<dbReference type="AlphaFoldDB" id="A0A167I264"/>
<gene>
    <name evidence="2" type="ORF">NOR_01836</name>
</gene>
<feature type="compositionally biased region" description="Low complexity" evidence="1">
    <location>
        <begin position="122"/>
        <end position="143"/>
    </location>
</feature>
<dbReference type="Proteomes" id="UP000243498">
    <property type="component" value="Unassembled WGS sequence"/>
</dbReference>
<feature type="compositionally biased region" description="Polar residues" evidence="1">
    <location>
        <begin position="203"/>
        <end position="221"/>
    </location>
</feature>
<feature type="compositionally biased region" description="Polar residues" evidence="1">
    <location>
        <begin position="338"/>
        <end position="364"/>
    </location>
</feature>
<sequence length="532" mass="58264">MMSPDTVSSLFPDRPIRPLPRRRLRERLSPEAADSIKYPLPSGENTQLFHYPPYTVREESSQLASVHSDQIRSVRSDDSKNACTLQRYELQSVGGGEEVHIRARSISATKSPAKVFNTSGRQAAPQEQSRQAQSQQPPSATSSLDGYDSLENTNNKKKRKIPSAAESSINGAHGLGSEINGLGLSPTTPFQVDEDHSAERSYGGSNNYPASSSSTLSNQGFSGPGRGRLVRSANGRTPLRALPDGNSTWTSRAAKAGTTSWSAGNDSGGIISSAIANAGMLPPQGQENVSLLQQHSFTPKSAPASAQFTFTCDAQVSGTVQWPGNTSRDTMATHGFGMQSNANINSSTNNDIPQAATNRPQSQKQTRRQLDRELRMAARHRRQTAAETFYQHPPKTEDMWICEFCEYERIFGEAPKALIRSFEIKDRRQRREEAERKRLLEKAKAKSRKSRKSNKILNKGEPSEHHHPDHVSSDSIDGHKPSPMRPEHSHSVEPDRGYDGRLALFCAQPEQGGTVHQEGDGGGTGLLFQAKS</sequence>
<feature type="compositionally biased region" description="Polar residues" evidence="1">
    <location>
        <begin position="110"/>
        <end position="121"/>
    </location>
</feature>